<reference evidence="2 3" key="1">
    <citation type="submission" date="2019-07" db="EMBL/GenBank/DDBJ databases">
        <title>Whole genome shotgun sequence of Staphylococcus piscifermentans NBRC 109625.</title>
        <authorList>
            <person name="Hosoyama A."/>
            <person name="Uohara A."/>
            <person name="Ohji S."/>
            <person name="Ichikawa N."/>
        </authorList>
    </citation>
    <scope>NUCLEOTIDE SEQUENCE [LARGE SCALE GENOMIC DNA]</scope>
    <source>
        <strain evidence="2 3">NBRC 109625</strain>
    </source>
</reference>
<dbReference type="InterPro" id="IPR050266">
    <property type="entry name" value="AB_hydrolase_sf"/>
</dbReference>
<gene>
    <name evidence="2" type="primary">yisY</name>
    <name evidence="2" type="ORF">SPI02_18750</name>
</gene>
<dbReference type="OrthoDB" id="9775557at2"/>
<dbReference type="Pfam" id="PF00561">
    <property type="entry name" value="Abhydrolase_1"/>
    <property type="match status" value="1"/>
</dbReference>
<dbReference type="PANTHER" id="PTHR43798:SF31">
    <property type="entry name" value="AB HYDROLASE SUPERFAMILY PROTEIN YCLE"/>
    <property type="match status" value="1"/>
</dbReference>
<dbReference type="InterPro" id="IPR000073">
    <property type="entry name" value="AB_hydrolase_1"/>
</dbReference>
<name>A0A239U9V1_9STAP</name>
<sequence>MKHRIQVSDEVALNVDDFGSGQPLVFLHGWPANNTMFEYQADFVVENGYRYIGIDHRGFGLSDRAADGYDYDTIADDIQKVVDELNLKDIIVVGFSVGGALALKYGVKHNSSNLKKMVLLGPAGPSFVQRDGYPYGLKPEDVTALIEQINDDQPKAIGDFGEDSFFNSDIEVSDEYKQYFNAMTLTSSLIGTVKLAESLRDEDLREEIKSLDLPVYGIHGTADHVCPIEFSEYLEKEAPDYTLSKVEGAGHALFFEKKDEVNRLLLEALKK</sequence>
<dbReference type="PANTHER" id="PTHR43798">
    <property type="entry name" value="MONOACYLGLYCEROL LIPASE"/>
    <property type="match status" value="1"/>
</dbReference>
<dbReference type="GO" id="GO:0016787">
    <property type="term" value="F:hydrolase activity"/>
    <property type="evidence" value="ECO:0007669"/>
    <property type="project" value="UniProtKB-KW"/>
</dbReference>
<dbReference type="SUPFAM" id="SSF53474">
    <property type="entry name" value="alpha/beta-Hydrolases"/>
    <property type="match status" value="1"/>
</dbReference>
<protein>
    <submittedName>
        <fullName evidence="2">AB hydrolase superfamily protein YisY</fullName>
    </submittedName>
</protein>
<dbReference type="GO" id="GO:0016020">
    <property type="term" value="C:membrane"/>
    <property type="evidence" value="ECO:0007669"/>
    <property type="project" value="TreeGrafter"/>
</dbReference>
<dbReference type="Proteomes" id="UP000321736">
    <property type="component" value="Unassembled WGS sequence"/>
</dbReference>
<dbReference type="EMBL" id="BKAR01000025">
    <property type="protein sequence ID" value="GEP85290.1"/>
    <property type="molecule type" value="Genomic_DNA"/>
</dbReference>
<dbReference type="InterPro" id="IPR029058">
    <property type="entry name" value="AB_hydrolase_fold"/>
</dbReference>
<organism evidence="2 3">
    <name type="scientific">Staphylococcus piscifermentans</name>
    <dbReference type="NCBI Taxonomy" id="70258"/>
    <lineage>
        <taxon>Bacteria</taxon>
        <taxon>Bacillati</taxon>
        <taxon>Bacillota</taxon>
        <taxon>Bacilli</taxon>
        <taxon>Bacillales</taxon>
        <taxon>Staphylococcaceae</taxon>
        <taxon>Staphylococcus</taxon>
    </lineage>
</organism>
<evidence type="ECO:0000313" key="2">
    <source>
        <dbReference type="EMBL" id="GEP85290.1"/>
    </source>
</evidence>
<dbReference type="PRINTS" id="PR00412">
    <property type="entry name" value="EPOXHYDRLASE"/>
</dbReference>
<evidence type="ECO:0000256" key="1">
    <source>
        <dbReference type="ARBA" id="ARBA00022801"/>
    </source>
</evidence>
<dbReference type="PRINTS" id="PR00111">
    <property type="entry name" value="ABHYDROLASE"/>
</dbReference>
<dbReference type="AlphaFoldDB" id="A0A239U9V1"/>
<dbReference type="Gene3D" id="3.40.50.1820">
    <property type="entry name" value="alpha/beta hydrolase"/>
    <property type="match status" value="1"/>
</dbReference>
<proteinExistence type="predicted"/>
<keyword evidence="3" id="KW-1185">Reference proteome</keyword>
<evidence type="ECO:0000313" key="3">
    <source>
        <dbReference type="Proteomes" id="UP000321736"/>
    </source>
</evidence>
<comment type="caution">
    <text evidence="2">The sequence shown here is derived from an EMBL/GenBank/DDBJ whole genome shotgun (WGS) entry which is preliminary data.</text>
</comment>
<accession>A0A239U9V1</accession>
<dbReference type="InterPro" id="IPR000639">
    <property type="entry name" value="Epox_hydrolase-like"/>
</dbReference>
<keyword evidence="1 2" id="KW-0378">Hydrolase</keyword>
<dbReference type="RefSeq" id="WP_095106148.1">
    <property type="nucleotide sequence ID" value="NZ_BKAR01000025.1"/>
</dbReference>